<dbReference type="InterPro" id="IPR003591">
    <property type="entry name" value="Leu-rich_rpt_typical-subtyp"/>
</dbReference>
<dbReference type="InterPro" id="IPR001611">
    <property type="entry name" value="Leu-rich_rpt"/>
</dbReference>
<evidence type="ECO:0000256" key="2">
    <source>
        <dbReference type="ARBA" id="ARBA00022729"/>
    </source>
</evidence>
<dbReference type="Gene3D" id="3.80.10.10">
    <property type="entry name" value="Ribonuclease Inhibitor"/>
    <property type="match status" value="2"/>
</dbReference>
<keyword evidence="5" id="KW-1133">Transmembrane helix</keyword>
<evidence type="ECO:0000313" key="8">
    <source>
        <dbReference type="Proteomes" id="UP001152320"/>
    </source>
</evidence>
<evidence type="ECO:0000313" key="7">
    <source>
        <dbReference type="EMBL" id="KAJ8027578.1"/>
    </source>
</evidence>
<dbReference type="AlphaFoldDB" id="A0A9Q1BJ55"/>
<evidence type="ECO:0000256" key="6">
    <source>
        <dbReference type="SAM" id="SignalP"/>
    </source>
</evidence>
<accession>A0A9Q1BJ55</accession>
<dbReference type="EMBL" id="JAIZAY010000016">
    <property type="protein sequence ID" value="KAJ8027578.1"/>
    <property type="molecule type" value="Genomic_DNA"/>
</dbReference>
<evidence type="ECO:0000256" key="4">
    <source>
        <dbReference type="ARBA" id="ARBA00023180"/>
    </source>
</evidence>
<feature type="chain" id="PRO_5040125538" evidence="6">
    <location>
        <begin position="16"/>
        <end position="449"/>
    </location>
</feature>
<keyword evidence="8" id="KW-1185">Reference proteome</keyword>
<keyword evidence="1" id="KW-0433">Leucine-rich repeat</keyword>
<dbReference type="SUPFAM" id="SSF52058">
    <property type="entry name" value="L domain-like"/>
    <property type="match status" value="1"/>
</dbReference>
<dbReference type="SMART" id="SM00369">
    <property type="entry name" value="LRR_TYP"/>
    <property type="match status" value="7"/>
</dbReference>
<feature type="transmembrane region" description="Helical" evidence="5">
    <location>
        <begin position="412"/>
        <end position="438"/>
    </location>
</feature>
<reference evidence="7" key="1">
    <citation type="submission" date="2021-10" db="EMBL/GenBank/DDBJ databases">
        <title>Tropical sea cucumber genome reveals ecological adaptation and Cuvierian tubules defense mechanism.</title>
        <authorList>
            <person name="Chen T."/>
        </authorList>
    </citation>
    <scope>NUCLEOTIDE SEQUENCE</scope>
    <source>
        <strain evidence="7">Nanhai2018</strain>
        <tissue evidence="7">Muscle</tissue>
    </source>
</reference>
<organism evidence="7 8">
    <name type="scientific">Holothuria leucospilota</name>
    <name type="common">Black long sea cucumber</name>
    <name type="synonym">Mertensiothuria leucospilota</name>
    <dbReference type="NCBI Taxonomy" id="206669"/>
    <lineage>
        <taxon>Eukaryota</taxon>
        <taxon>Metazoa</taxon>
        <taxon>Echinodermata</taxon>
        <taxon>Eleutherozoa</taxon>
        <taxon>Echinozoa</taxon>
        <taxon>Holothuroidea</taxon>
        <taxon>Aspidochirotacea</taxon>
        <taxon>Aspidochirotida</taxon>
        <taxon>Holothuriidae</taxon>
        <taxon>Holothuria</taxon>
    </lineage>
</organism>
<comment type="caution">
    <text evidence="7">The sequence shown here is derived from an EMBL/GenBank/DDBJ whole genome shotgun (WGS) entry which is preliminary data.</text>
</comment>
<keyword evidence="2 6" id="KW-0732">Signal</keyword>
<gene>
    <name evidence="7" type="ORF">HOLleu_32754</name>
</gene>
<keyword evidence="7" id="KW-0675">Receptor</keyword>
<dbReference type="Proteomes" id="UP001152320">
    <property type="component" value="Chromosome 16"/>
</dbReference>
<evidence type="ECO:0000256" key="5">
    <source>
        <dbReference type="SAM" id="Phobius"/>
    </source>
</evidence>
<protein>
    <submittedName>
        <fullName evidence="7">Reticulon-4 receptor</fullName>
    </submittedName>
</protein>
<name>A0A9Q1BJ55_HOLLE</name>
<sequence>MWVVIILSLTGSIHSSPLLTSSLEEQTQVTKDTNETVYTCEQVCWYEDWFSRAHCYNRQLDQIPISTGCERATLLELQNNNIKSITFERISGYTHVRTLDMSRNKITVVFSNIFVNNHNLTNIILSGNKLDKLYNGVFNGTERNLLRIYLRDNKIEILEAGAFFGLGHTISLYLSNNSLTHLPSGIFNDLKDLKHLCLMQNNIVELRRHDFKGLHHLENLTLQGNKVGNLQQGLFHGLQSLKEVNLSKNHLIHIPSPRSLGLHHHMMTLDLSNNNFTNSSTLVPFLFNSTYVVYIHDNPFTCDCAYKKLQEKLLNLSAYVSQPLKCYSEGILYDIHDNLSLFCNEHNVVSTSSSSLLVSTIAYHEEEEVSVSQLSKVENTFQVKQHNVVVTTRENINIRNNYVVYQDQSNYLMWYIAIVLTFLLITVTSLLVYLCCIFRRQKGVTACKG</sequence>
<keyword evidence="3" id="KW-0677">Repeat</keyword>
<dbReference type="InterPro" id="IPR032675">
    <property type="entry name" value="LRR_dom_sf"/>
</dbReference>
<proteinExistence type="predicted"/>
<evidence type="ECO:0000256" key="3">
    <source>
        <dbReference type="ARBA" id="ARBA00022737"/>
    </source>
</evidence>
<keyword evidence="4" id="KW-0325">Glycoprotein</keyword>
<keyword evidence="5" id="KW-0812">Transmembrane</keyword>
<dbReference type="Pfam" id="PF13855">
    <property type="entry name" value="LRR_8"/>
    <property type="match status" value="2"/>
</dbReference>
<dbReference type="FunFam" id="3.80.10.10:FF:000770">
    <property type="entry name" value="Uncharacterized protein"/>
    <property type="match status" value="1"/>
</dbReference>
<feature type="signal peptide" evidence="6">
    <location>
        <begin position="1"/>
        <end position="15"/>
    </location>
</feature>
<evidence type="ECO:0000256" key="1">
    <source>
        <dbReference type="ARBA" id="ARBA00022614"/>
    </source>
</evidence>
<dbReference type="PROSITE" id="PS51450">
    <property type="entry name" value="LRR"/>
    <property type="match status" value="1"/>
</dbReference>
<dbReference type="PANTHER" id="PTHR24366">
    <property type="entry name" value="IG(IMMUNOGLOBULIN) AND LRR(LEUCINE RICH REPEAT) DOMAINS"/>
    <property type="match status" value="1"/>
</dbReference>
<dbReference type="OrthoDB" id="2190652at2759"/>
<keyword evidence="5" id="KW-0472">Membrane</keyword>